<organism evidence="2 3">
    <name type="scientific">Bradyrhizobium pachyrhizi</name>
    <dbReference type="NCBI Taxonomy" id="280333"/>
    <lineage>
        <taxon>Bacteria</taxon>
        <taxon>Pseudomonadati</taxon>
        <taxon>Pseudomonadota</taxon>
        <taxon>Alphaproteobacteria</taxon>
        <taxon>Hyphomicrobiales</taxon>
        <taxon>Nitrobacteraceae</taxon>
        <taxon>Bradyrhizobium</taxon>
    </lineage>
</organism>
<gene>
    <name evidence="2" type="ORF">GPL21_19150</name>
</gene>
<name>A0A844SV41_9BRAD</name>
<dbReference type="RefSeq" id="WP_157345252.1">
    <property type="nucleotide sequence ID" value="NZ_CP121667.1"/>
</dbReference>
<sequence length="178" mass="19417">MTKSVTAAAILLREAAMARRESRTIEARISQLTEIPVALYLTSILNAQDVLLKLGLPLIIMFSAGWIIIRRWMLMPGIAASGFSPTASAALFAPVLLVIYFCLLQSSMQDGIAAHAELVILYGAIFAPTFLLVPFGVASLIRVRRQGKPLGNGLLCIAFAAWPILQVAWMCLLFGEWE</sequence>
<accession>A0A844SV41</accession>
<keyword evidence="1" id="KW-0812">Transmembrane</keyword>
<evidence type="ECO:0000313" key="2">
    <source>
        <dbReference type="EMBL" id="MVT67222.1"/>
    </source>
</evidence>
<evidence type="ECO:0008006" key="4">
    <source>
        <dbReference type="Google" id="ProtNLM"/>
    </source>
</evidence>
<keyword evidence="1" id="KW-1133">Transmembrane helix</keyword>
<dbReference type="AlphaFoldDB" id="A0A844SV41"/>
<comment type="caution">
    <text evidence="2">The sequence shown here is derived from an EMBL/GenBank/DDBJ whole genome shotgun (WGS) entry which is preliminary data.</text>
</comment>
<evidence type="ECO:0000256" key="1">
    <source>
        <dbReference type="SAM" id="Phobius"/>
    </source>
</evidence>
<protein>
    <recommendedName>
        <fullName evidence="4">Yip1 domain-containing protein</fullName>
    </recommendedName>
</protein>
<evidence type="ECO:0000313" key="3">
    <source>
        <dbReference type="Proteomes" id="UP000436468"/>
    </source>
</evidence>
<feature type="transmembrane region" description="Helical" evidence="1">
    <location>
        <begin position="120"/>
        <end position="141"/>
    </location>
</feature>
<reference evidence="2 3" key="1">
    <citation type="submission" date="2019-12" db="EMBL/GenBank/DDBJ databases">
        <title>Draft genome sequences Bradyrhizobium cajani AMBPC1010, Bradyrhizobium pachyrhizi AMBPC1040 and Bradyrhizobium yuanmingense ALSPC3051, three plant growth promoting strains isolated from nodules of Cajanus cajan L. in Dominican Republic.</title>
        <authorList>
            <person name="Flores-Felix J.D."/>
            <person name="Araujo J."/>
            <person name="Diaz-Alcantara C."/>
            <person name="Gonzalez-Andres F."/>
            <person name="Velazquez E."/>
        </authorList>
    </citation>
    <scope>NUCLEOTIDE SEQUENCE [LARGE SCALE GENOMIC DNA]</scope>
    <source>
        <strain evidence="2 3">1040</strain>
    </source>
</reference>
<proteinExistence type="predicted"/>
<dbReference type="Proteomes" id="UP000436468">
    <property type="component" value="Unassembled WGS sequence"/>
</dbReference>
<keyword evidence="1" id="KW-0472">Membrane</keyword>
<feature type="transmembrane region" description="Helical" evidence="1">
    <location>
        <begin position="50"/>
        <end position="69"/>
    </location>
</feature>
<dbReference type="EMBL" id="WQNF01000012">
    <property type="protein sequence ID" value="MVT67222.1"/>
    <property type="molecule type" value="Genomic_DNA"/>
</dbReference>
<feature type="transmembrane region" description="Helical" evidence="1">
    <location>
        <begin position="89"/>
        <end position="108"/>
    </location>
</feature>
<feature type="transmembrane region" description="Helical" evidence="1">
    <location>
        <begin position="153"/>
        <end position="175"/>
    </location>
</feature>
<keyword evidence="3" id="KW-1185">Reference proteome</keyword>